<gene>
    <name evidence="2" type="ORF">CIB84_004314</name>
    <name evidence="1" type="ORF">CIB84_013338</name>
</gene>
<sequence>MQRLLDVPWLPDHSTTA</sequence>
<dbReference type="EMBL" id="PPHD01007195">
    <property type="protein sequence ID" value="POI31935.1"/>
    <property type="molecule type" value="Genomic_DNA"/>
</dbReference>
<keyword evidence="3" id="KW-1185">Reference proteome</keyword>
<organism evidence="2 3">
    <name type="scientific">Bambusicola thoracicus</name>
    <name type="common">Chinese bamboo-partridge</name>
    <name type="synonym">Perdix thoracica</name>
    <dbReference type="NCBI Taxonomy" id="9083"/>
    <lineage>
        <taxon>Eukaryota</taxon>
        <taxon>Metazoa</taxon>
        <taxon>Chordata</taxon>
        <taxon>Craniata</taxon>
        <taxon>Vertebrata</taxon>
        <taxon>Euteleostomi</taxon>
        <taxon>Archelosauria</taxon>
        <taxon>Archosauria</taxon>
        <taxon>Dinosauria</taxon>
        <taxon>Saurischia</taxon>
        <taxon>Theropoda</taxon>
        <taxon>Coelurosauria</taxon>
        <taxon>Aves</taxon>
        <taxon>Neognathae</taxon>
        <taxon>Galloanserae</taxon>
        <taxon>Galliformes</taxon>
        <taxon>Phasianidae</taxon>
        <taxon>Perdicinae</taxon>
        <taxon>Bambusicola</taxon>
    </lineage>
</organism>
<evidence type="ECO:0000313" key="1">
    <source>
        <dbReference type="EMBL" id="POI22914.1"/>
    </source>
</evidence>
<name>A0A2P4T6E1_BAMTH</name>
<reference evidence="2 3" key="1">
    <citation type="submission" date="2018-01" db="EMBL/GenBank/DDBJ databases">
        <title>Comparison of the Chinese Bamboo Partridge and Red Junglefowl genome sequences highlights the importance of demography in genome evolution.</title>
        <authorList>
            <person name="Tiley G.P."/>
            <person name="Kimball R.T."/>
            <person name="Braun E.L."/>
            <person name="Burleigh J.G."/>
        </authorList>
    </citation>
    <scope>NUCLEOTIDE SEQUENCE [LARGE SCALE GENOMIC DNA]</scope>
    <source>
        <strain evidence="2">RTK389</strain>
        <tissue evidence="2">Blood</tissue>
    </source>
</reference>
<comment type="caution">
    <text evidence="2">The sequence shown here is derived from an EMBL/GenBank/DDBJ whole genome shotgun (WGS) entry which is preliminary data.</text>
</comment>
<dbReference type="EMBL" id="PPHD01053647">
    <property type="protein sequence ID" value="POI22914.1"/>
    <property type="molecule type" value="Genomic_DNA"/>
</dbReference>
<dbReference type="AlphaFoldDB" id="A0A2P4T6E1"/>
<evidence type="ECO:0000313" key="2">
    <source>
        <dbReference type="EMBL" id="POI31935.1"/>
    </source>
</evidence>
<proteinExistence type="predicted"/>
<accession>A0A2P4T6E1</accession>
<dbReference type="Proteomes" id="UP000237246">
    <property type="component" value="Unassembled WGS sequence"/>
</dbReference>
<protein>
    <submittedName>
        <fullName evidence="2">Uncharacterized protein</fullName>
    </submittedName>
</protein>
<evidence type="ECO:0000313" key="3">
    <source>
        <dbReference type="Proteomes" id="UP000237246"/>
    </source>
</evidence>